<dbReference type="EMBL" id="CYUE01000012">
    <property type="protein sequence ID" value="CUK25475.1"/>
    <property type="molecule type" value="Genomic_DNA"/>
</dbReference>
<keyword evidence="1" id="KW-1003">Cell membrane</keyword>
<accession>A0A0P1IPJ5</accession>
<dbReference type="AlphaFoldDB" id="A0A0P1IPJ5"/>
<evidence type="ECO:0000256" key="6">
    <source>
        <dbReference type="SAM" id="MobiDB-lite"/>
    </source>
</evidence>
<dbReference type="GO" id="GO:0008758">
    <property type="term" value="F:UDP-2,3-diacylglucosamine hydrolase activity"/>
    <property type="evidence" value="ECO:0007669"/>
    <property type="project" value="TreeGrafter"/>
</dbReference>
<protein>
    <submittedName>
        <fullName evidence="8">UDP-2,3-diacylglucosamine hydrolase</fullName>
        <ecNumber evidence="8">3.6.1.54</ecNumber>
    </submittedName>
</protein>
<dbReference type="GO" id="GO:0009245">
    <property type="term" value="P:lipid A biosynthetic process"/>
    <property type="evidence" value="ECO:0007669"/>
    <property type="project" value="TreeGrafter"/>
</dbReference>
<proteinExistence type="predicted"/>
<evidence type="ECO:0000313" key="8">
    <source>
        <dbReference type="EMBL" id="CUK25475.1"/>
    </source>
</evidence>
<dbReference type="GO" id="GO:0046872">
    <property type="term" value="F:metal ion binding"/>
    <property type="evidence" value="ECO:0007669"/>
    <property type="project" value="UniProtKB-KW"/>
</dbReference>
<keyword evidence="5" id="KW-0464">Manganese</keyword>
<evidence type="ECO:0000256" key="3">
    <source>
        <dbReference type="ARBA" id="ARBA00022723"/>
    </source>
</evidence>
<dbReference type="InterPro" id="IPR043461">
    <property type="entry name" value="LpxH-like"/>
</dbReference>
<dbReference type="Proteomes" id="UP000051184">
    <property type="component" value="Unassembled WGS sequence"/>
</dbReference>
<gene>
    <name evidence="8" type="primary">lpxH</name>
    <name evidence="8" type="ORF">TA5114_01274</name>
</gene>
<dbReference type="EC" id="3.6.1.54" evidence="8"/>
<keyword evidence="8" id="KW-0378">Hydrolase</keyword>
<keyword evidence="2" id="KW-0997">Cell inner membrane</keyword>
<keyword evidence="9" id="KW-1185">Reference proteome</keyword>
<organism evidence="8 9">
    <name type="scientific">Cognatishimia activa</name>
    <dbReference type="NCBI Taxonomy" id="1715691"/>
    <lineage>
        <taxon>Bacteria</taxon>
        <taxon>Pseudomonadati</taxon>
        <taxon>Pseudomonadota</taxon>
        <taxon>Alphaproteobacteria</taxon>
        <taxon>Rhodobacterales</taxon>
        <taxon>Paracoccaceae</taxon>
        <taxon>Cognatishimia</taxon>
    </lineage>
</organism>
<keyword evidence="3" id="KW-0479">Metal-binding</keyword>
<evidence type="ECO:0000313" key="9">
    <source>
        <dbReference type="Proteomes" id="UP000051184"/>
    </source>
</evidence>
<keyword evidence="4" id="KW-0472">Membrane</keyword>
<evidence type="ECO:0000256" key="5">
    <source>
        <dbReference type="ARBA" id="ARBA00023211"/>
    </source>
</evidence>
<evidence type="ECO:0000259" key="7">
    <source>
        <dbReference type="Pfam" id="PF00149"/>
    </source>
</evidence>
<dbReference type="InterPro" id="IPR004843">
    <property type="entry name" value="Calcineurin-like_PHP"/>
</dbReference>
<evidence type="ECO:0000256" key="1">
    <source>
        <dbReference type="ARBA" id="ARBA00022475"/>
    </source>
</evidence>
<dbReference type="InterPro" id="IPR029052">
    <property type="entry name" value="Metallo-depent_PP-like"/>
</dbReference>
<feature type="region of interest" description="Disordered" evidence="6">
    <location>
        <begin position="248"/>
        <end position="275"/>
    </location>
</feature>
<dbReference type="Gene3D" id="3.60.21.10">
    <property type="match status" value="1"/>
</dbReference>
<evidence type="ECO:0000256" key="2">
    <source>
        <dbReference type="ARBA" id="ARBA00022519"/>
    </source>
</evidence>
<dbReference type="SUPFAM" id="SSF56300">
    <property type="entry name" value="Metallo-dependent phosphatases"/>
    <property type="match status" value="1"/>
</dbReference>
<dbReference type="PANTHER" id="PTHR34990">
    <property type="entry name" value="UDP-2,3-DIACYLGLUCOSAMINE HYDROLASE-RELATED"/>
    <property type="match status" value="1"/>
</dbReference>
<reference evidence="9" key="1">
    <citation type="submission" date="2015-09" db="EMBL/GenBank/DDBJ databases">
        <authorList>
            <person name="Rodrigo-Torres Lidia"/>
            <person name="Arahal R.David."/>
        </authorList>
    </citation>
    <scope>NUCLEOTIDE SEQUENCE [LARGE SCALE GENOMIC DNA]</scope>
    <source>
        <strain evidence="9">CECT 5114</strain>
    </source>
</reference>
<name>A0A0P1IPJ5_9RHOB</name>
<dbReference type="RefSeq" id="WP_058314427.1">
    <property type="nucleotide sequence ID" value="NZ_CYTO01000024.1"/>
</dbReference>
<dbReference type="STRING" id="1715691.TA5113_02658"/>
<dbReference type="Pfam" id="PF00149">
    <property type="entry name" value="Metallophos"/>
    <property type="match status" value="1"/>
</dbReference>
<evidence type="ECO:0000256" key="4">
    <source>
        <dbReference type="ARBA" id="ARBA00023136"/>
    </source>
</evidence>
<dbReference type="PANTHER" id="PTHR34990:SF2">
    <property type="entry name" value="BLL8164 PROTEIN"/>
    <property type="match status" value="1"/>
</dbReference>
<sequence>MSDRYSNRKQIEHHRTLFVSDLHLGARCSEAQDILDFLKSCRAETVYLVGDIFDLWHVGKVHWSSVHNEIVAELNRFSNDGARLIYLVGNHDRLAEDTVRKYLPEAEFCETVLHEAADNKTYLVLHGDQADRRFLRWHVMTLLGSRLDAFLRGLDNRITRGRDNSQKKVFKRLIDLFNGMMAMGERFETLLIATAKEAGANGVICGHSHRPVVRRHGDMTYANCGDWVDSLTALTEDQNGRIELYRWRSEPAGSQDAPSSEPFRPAFGNGQRQGA</sequence>
<feature type="domain" description="Calcineurin-like phosphoesterase" evidence="7">
    <location>
        <begin position="15"/>
        <end position="211"/>
    </location>
</feature>
<dbReference type="GO" id="GO:0016020">
    <property type="term" value="C:membrane"/>
    <property type="evidence" value="ECO:0007669"/>
    <property type="project" value="GOC"/>
</dbReference>
<dbReference type="CDD" id="cd07398">
    <property type="entry name" value="MPP_YbbF-LpxH"/>
    <property type="match status" value="1"/>
</dbReference>
<dbReference type="OrthoDB" id="9802481at2"/>